<dbReference type="AlphaFoldDB" id="A0A6L6VDT6"/>
<gene>
    <name evidence="1" type="ORF">GOZ90_09660</name>
</gene>
<protein>
    <submittedName>
        <fullName evidence="1">Uncharacterized protein</fullName>
    </submittedName>
</protein>
<organism evidence="1 2">
    <name type="scientific">Agrobacterium vitis</name>
    <name type="common">Rhizobium vitis</name>
    <dbReference type="NCBI Taxonomy" id="373"/>
    <lineage>
        <taxon>Bacteria</taxon>
        <taxon>Pseudomonadati</taxon>
        <taxon>Pseudomonadota</taxon>
        <taxon>Alphaproteobacteria</taxon>
        <taxon>Hyphomicrobiales</taxon>
        <taxon>Rhizobiaceae</taxon>
        <taxon>Rhizobium/Agrobacterium group</taxon>
        <taxon>Agrobacterium</taxon>
    </lineage>
</organism>
<reference evidence="1 2" key="1">
    <citation type="submission" date="2019-12" db="EMBL/GenBank/DDBJ databases">
        <title>Whole-genome sequencing of Allorhizobium vitis.</title>
        <authorList>
            <person name="Gan H.M."/>
            <person name="Szegedi E."/>
            <person name="Burr T."/>
            <person name="Savka M.A."/>
        </authorList>
    </citation>
    <scope>NUCLEOTIDE SEQUENCE [LARGE SCALE GENOMIC DNA]</scope>
    <source>
        <strain evidence="1 2">CG516</strain>
    </source>
</reference>
<dbReference type="Proteomes" id="UP000477951">
    <property type="component" value="Unassembled WGS sequence"/>
</dbReference>
<dbReference type="EMBL" id="WPHR01000005">
    <property type="protein sequence ID" value="MUZ72948.1"/>
    <property type="molecule type" value="Genomic_DNA"/>
</dbReference>
<proteinExistence type="predicted"/>
<evidence type="ECO:0000313" key="2">
    <source>
        <dbReference type="Proteomes" id="UP000477951"/>
    </source>
</evidence>
<comment type="caution">
    <text evidence="1">The sequence shown here is derived from an EMBL/GenBank/DDBJ whole genome shotgun (WGS) entry which is preliminary data.</text>
</comment>
<dbReference type="RefSeq" id="WP_156614533.1">
    <property type="nucleotide sequence ID" value="NZ_WPHR01000005.1"/>
</dbReference>
<sequence length="246" mass="27133">MSAVVSIETPSAVFIITDGAVYNRDNILTRVERKVDVSDRVPVAVATRGGREIGKYAASKIIGAVEEFGFDAAMSWLGGQLHKFADNDPASKFEATIAGISETHGPRRLAFRSDAEPVALEHHGLACTFATSDAGLTDMGLRLRYQFEGWESYLRDIAVPMMEFYRRAPIAGSAGEVFDTPAHLVGGQVDLTIVTSKGVTVETIHRWDDKIDQRIEPFSERRTIQTFPGMSRQQRRAAERAKRMSA</sequence>
<accession>A0A6L6VDT6</accession>
<name>A0A6L6VDT6_AGRVI</name>
<evidence type="ECO:0000313" key="1">
    <source>
        <dbReference type="EMBL" id="MUZ72948.1"/>
    </source>
</evidence>